<dbReference type="KEGG" id="aba:Acid345_1148"/>
<keyword evidence="4" id="KW-1185">Reference proteome</keyword>
<dbReference type="Pfam" id="PF02368">
    <property type="entry name" value="Big_2"/>
    <property type="match status" value="1"/>
</dbReference>
<evidence type="ECO:0000313" key="3">
    <source>
        <dbReference type="EMBL" id="ABF40151.1"/>
    </source>
</evidence>
<feature type="domain" description="BIG2" evidence="2">
    <location>
        <begin position="119"/>
        <end position="199"/>
    </location>
</feature>
<dbReference type="AlphaFoldDB" id="Q1ISJ9"/>
<evidence type="ECO:0000256" key="1">
    <source>
        <dbReference type="SAM" id="SignalP"/>
    </source>
</evidence>
<dbReference type="Gene3D" id="2.60.40.1080">
    <property type="match status" value="1"/>
</dbReference>
<proteinExistence type="predicted"/>
<dbReference type="SUPFAM" id="SSF49373">
    <property type="entry name" value="Invasin/intimin cell-adhesion fragments"/>
    <property type="match status" value="1"/>
</dbReference>
<feature type="signal peptide" evidence="1">
    <location>
        <begin position="1"/>
        <end position="28"/>
    </location>
</feature>
<keyword evidence="1" id="KW-0732">Signal</keyword>
<dbReference type="STRING" id="204669.Acid345_1148"/>
<dbReference type="eggNOG" id="COG5492">
    <property type="taxonomic scope" value="Bacteria"/>
</dbReference>
<dbReference type="SUPFAM" id="SSF50998">
    <property type="entry name" value="Quinoprotein alcohol dehydrogenase-like"/>
    <property type="match status" value="1"/>
</dbReference>
<dbReference type="Proteomes" id="UP000002432">
    <property type="component" value="Chromosome"/>
</dbReference>
<dbReference type="Gene3D" id="2.40.10.480">
    <property type="match status" value="1"/>
</dbReference>
<dbReference type="EMBL" id="CP000360">
    <property type="protein sequence ID" value="ABF40151.1"/>
    <property type="molecule type" value="Genomic_DNA"/>
</dbReference>
<accession>Q1ISJ9</accession>
<evidence type="ECO:0000313" key="4">
    <source>
        <dbReference type="Proteomes" id="UP000002432"/>
    </source>
</evidence>
<dbReference type="HOGENOM" id="CLU_021031_0_0_0"/>
<dbReference type="SMART" id="SM00635">
    <property type="entry name" value="BID_2"/>
    <property type="match status" value="1"/>
</dbReference>
<sequence length="683" mass="70422">MNTSCRFVSFLSLATSLTILLASCGGNSGSTTPPPPEAAPSLTFSAAATSVADGTSTTLTWKASNADSVSIDNGIGTEPVTGSVKVTPTKTTTYTATAVHGSKSATQTVTVTVTPKGPALQSISISPASFYLRVGEKQQLKATGSFDDGSSSDITLQLTWTSASSTTAGVGEGLVTGAAAGATDITASLDGLSAKAHVAVSAAASTNVLTYHYDNTRDGAIATETTLTPANVTKSGFGKRFTYAVDGQIYAQPLYMASLKIAGATHNVVFVATENDSVYAFDADGRQTSPLWKVSIGKPETVSDPLGIKPLLGITSTPVIDAATNTMYVVARDGSKFVLHALDVTTGAEKAGSPVTVTGSVSGSGGDSKGGGITLEGGCYQRSGLVLANGNVYLAFAHCAHGWLIAYDETSLQQTAIFNSTPDGSGGTFWMSGGAGAVDAGGDIYWMTGTNFGDSQPGYNNAFLKMSRTLTIDDYFMPSNTDTLIKNDADLGSGGLVLMPDNSSGTPHEVIGGGKDGRIFVLNRDRMGEYQSTDDVLQVVQTGTQQYNNLHCTPVYWNGSLYVHSASDVIRAYGWSSSTGMLTTAATSKGSTVFGSHGATPIVSSNGNSDGILWEVEYTDYSSGGAGILHAYDATDVSKELYNSTQAGSRDTAGPAIKFTPPVVADGQVFVSTSNELDIYGLL</sequence>
<feature type="chain" id="PRO_5004191212" evidence="1">
    <location>
        <begin position="29"/>
        <end position="683"/>
    </location>
</feature>
<dbReference type="InterPro" id="IPR008964">
    <property type="entry name" value="Invasin/intimin_cell_adhesion"/>
</dbReference>
<protein>
    <submittedName>
        <fullName evidence="3">Ig-like, group 2</fullName>
    </submittedName>
</protein>
<dbReference type="EnsemblBacteria" id="ABF40151">
    <property type="protein sequence ID" value="ABF40151"/>
    <property type="gene ID" value="Acid345_1148"/>
</dbReference>
<evidence type="ECO:0000259" key="2">
    <source>
        <dbReference type="SMART" id="SM00635"/>
    </source>
</evidence>
<name>Q1ISJ9_KORVE</name>
<dbReference type="InterPro" id="IPR011047">
    <property type="entry name" value="Quinoprotein_ADH-like_sf"/>
</dbReference>
<dbReference type="RefSeq" id="WP_011521953.1">
    <property type="nucleotide sequence ID" value="NC_008009.1"/>
</dbReference>
<gene>
    <name evidence="3" type="ordered locus">Acid345_1148</name>
</gene>
<reference evidence="3 4" key="1">
    <citation type="journal article" date="2009" name="Appl. Environ. Microbiol.">
        <title>Three genomes from the phylum Acidobacteria provide insight into the lifestyles of these microorganisms in soils.</title>
        <authorList>
            <person name="Ward N.L."/>
            <person name="Challacombe J.F."/>
            <person name="Janssen P.H."/>
            <person name="Henrissat B."/>
            <person name="Coutinho P.M."/>
            <person name="Wu M."/>
            <person name="Xie G."/>
            <person name="Haft D.H."/>
            <person name="Sait M."/>
            <person name="Badger J."/>
            <person name="Barabote R.D."/>
            <person name="Bradley B."/>
            <person name="Brettin T.S."/>
            <person name="Brinkac L.M."/>
            <person name="Bruce D."/>
            <person name="Creasy T."/>
            <person name="Daugherty S.C."/>
            <person name="Davidsen T.M."/>
            <person name="DeBoy R.T."/>
            <person name="Detter J.C."/>
            <person name="Dodson R.J."/>
            <person name="Durkin A.S."/>
            <person name="Ganapathy A."/>
            <person name="Gwinn-Giglio M."/>
            <person name="Han C.S."/>
            <person name="Khouri H."/>
            <person name="Kiss H."/>
            <person name="Kothari S.P."/>
            <person name="Madupu R."/>
            <person name="Nelson K.E."/>
            <person name="Nelson W.C."/>
            <person name="Paulsen I."/>
            <person name="Penn K."/>
            <person name="Ren Q."/>
            <person name="Rosovitz M.J."/>
            <person name="Selengut J.D."/>
            <person name="Shrivastava S."/>
            <person name="Sullivan S.A."/>
            <person name="Tapia R."/>
            <person name="Thompson L.S."/>
            <person name="Watkins K.L."/>
            <person name="Yang Q."/>
            <person name="Yu C."/>
            <person name="Zafar N."/>
            <person name="Zhou L."/>
            <person name="Kuske C.R."/>
        </authorList>
    </citation>
    <scope>NUCLEOTIDE SEQUENCE [LARGE SCALE GENOMIC DNA]</scope>
    <source>
        <strain evidence="3 4">Ellin345</strain>
    </source>
</reference>
<dbReference type="InterPro" id="IPR003343">
    <property type="entry name" value="Big_2"/>
</dbReference>
<dbReference type="OrthoDB" id="5557059at2"/>
<organism evidence="3 4">
    <name type="scientific">Koribacter versatilis (strain Ellin345)</name>
    <dbReference type="NCBI Taxonomy" id="204669"/>
    <lineage>
        <taxon>Bacteria</taxon>
        <taxon>Pseudomonadati</taxon>
        <taxon>Acidobacteriota</taxon>
        <taxon>Terriglobia</taxon>
        <taxon>Terriglobales</taxon>
        <taxon>Candidatus Korobacteraceae</taxon>
        <taxon>Candidatus Korobacter</taxon>
    </lineage>
</organism>
<dbReference type="PROSITE" id="PS51257">
    <property type="entry name" value="PROKAR_LIPOPROTEIN"/>
    <property type="match status" value="1"/>
</dbReference>